<dbReference type="EMBL" id="JAECZA010000316">
    <property type="protein sequence ID" value="MBH8578242.1"/>
    <property type="molecule type" value="Genomic_DNA"/>
</dbReference>
<gene>
    <name evidence="1" type="ORF">I8752_35925</name>
</gene>
<evidence type="ECO:0000313" key="2">
    <source>
        <dbReference type="Proteomes" id="UP000662314"/>
    </source>
</evidence>
<dbReference type="AlphaFoldDB" id="A0A8J7LHM1"/>
<sequence>MEPLTTGAIAFAIWLSGKIIDWSTEKALDQAAEKVMQLLKRKFPETANALQAVVEPLALPPDGQEDIGEAVLVEEVKKAAQADQEIKMAVEALGNDVKEATKHNSELDKALREKQSNYQSAITNSIEKVVNLAQGIKSSINIQNQTINL</sequence>
<dbReference type="Proteomes" id="UP000662314">
    <property type="component" value="Unassembled WGS sequence"/>
</dbReference>
<reference evidence="1 2" key="1">
    <citation type="journal article" date="2021" name="Int. J. Syst. Evol. Microbiol.">
        <title>Amazonocrinis nigriterrae gen. nov., sp. nov., Atlanticothrix silvestris gen. nov., sp. nov. and Dendronalium phyllosphericum gen. nov., sp. nov., nostocacean cyanobacteria from Brazilian environments.</title>
        <authorList>
            <person name="Alvarenga D.O."/>
            <person name="Andreote A.P.D."/>
            <person name="Branco L.H.Z."/>
            <person name="Delbaje E."/>
            <person name="Cruz R.B."/>
            <person name="Varani A.M."/>
            <person name="Fiore M.F."/>
        </authorList>
    </citation>
    <scope>NUCLEOTIDE SEQUENCE [LARGE SCALE GENOMIC DNA]</scope>
    <source>
        <strain evidence="1 2">CENA369</strain>
    </source>
</reference>
<comment type="caution">
    <text evidence="1">The sequence shown here is derived from an EMBL/GenBank/DDBJ whole genome shotgun (WGS) entry which is preliminary data.</text>
</comment>
<evidence type="ECO:0000313" key="1">
    <source>
        <dbReference type="EMBL" id="MBH8578242.1"/>
    </source>
</evidence>
<accession>A0A8J7LHM1</accession>
<organism evidence="1 2">
    <name type="scientific">Dendronalium phyllosphericum CENA369</name>
    <dbReference type="NCBI Taxonomy" id="1725256"/>
    <lineage>
        <taxon>Bacteria</taxon>
        <taxon>Bacillati</taxon>
        <taxon>Cyanobacteriota</taxon>
        <taxon>Cyanophyceae</taxon>
        <taxon>Nostocales</taxon>
        <taxon>Nostocaceae</taxon>
        <taxon>Dendronalium</taxon>
        <taxon>Dendronalium phyllosphericum</taxon>
    </lineage>
</organism>
<keyword evidence="2" id="KW-1185">Reference proteome</keyword>
<proteinExistence type="predicted"/>
<protein>
    <submittedName>
        <fullName evidence="1">Uncharacterized protein</fullName>
    </submittedName>
</protein>
<name>A0A8J7LHM1_9NOST</name>
<dbReference type="RefSeq" id="WP_214436912.1">
    <property type="nucleotide sequence ID" value="NZ_CAWPUQ010000255.1"/>
</dbReference>